<reference evidence="2" key="1">
    <citation type="journal article" date="2020" name="Nat. Genet.">
        <title>Genomic diversifications of five Gossypium allopolyploid species and their impact on cotton improvement.</title>
        <authorList>
            <person name="Chen Z.J."/>
            <person name="Sreedasyam A."/>
            <person name="Ando A."/>
            <person name="Song Q."/>
            <person name="De Santiago L.M."/>
            <person name="Hulse-Kemp A.M."/>
            <person name="Ding M."/>
            <person name="Ye W."/>
            <person name="Kirkbride R.C."/>
            <person name="Jenkins J."/>
            <person name="Plott C."/>
            <person name="Lovell J."/>
            <person name="Lin Y.M."/>
            <person name="Vaughn R."/>
            <person name="Liu B."/>
            <person name="Simpson S."/>
            <person name="Scheffler B.E."/>
            <person name="Wen L."/>
            <person name="Saski C.A."/>
            <person name="Grover C.E."/>
            <person name="Hu G."/>
            <person name="Conover J.L."/>
            <person name="Carlson J.W."/>
            <person name="Shu S."/>
            <person name="Boston L.B."/>
            <person name="Williams M."/>
            <person name="Peterson D.G."/>
            <person name="McGee K."/>
            <person name="Jones D.C."/>
            <person name="Wendel J.F."/>
            <person name="Stelly D.M."/>
            <person name="Grimwood J."/>
            <person name="Schmutz J."/>
        </authorList>
    </citation>
    <scope>NUCLEOTIDE SEQUENCE [LARGE SCALE GENOMIC DNA]</scope>
    <source>
        <strain evidence="2">cv. 3-79</strain>
    </source>
</reference>
<dbReference type="AlphaFoldDB" id="A0A5J5PZY5"/>
<accession>A0A5J5PZY5</accession>
<name>A0A5J5PZY5_GOSBA</name>
<sequence length="72" mass="8489">MKRNLAFHGKTKHIDVYHHFIRKLATDEKIMLKFYSTNEQIADAFTKSLSHAKHQFFKSLLGVCDFESRGKF</sequence>
<gene>
    <name evidence="1" type="ORF">ES319_D09G057000v1</name>
</gene>
<evidence type="ECO:0000313" key="2">
    <source>
        <dbReference type="Proteomes" id="UP000327439"/>
    </source>
</evidence>
<organism evidence="1 2">
    <name type="scientific">Gossypium barbadense</name>
    <name type="common">Sea Island cotton</name>
    <name type="synonym">Hibiscus barbadensis</name>
    <dbReference type="NCBI Taxonomy" id="3634"/>
    <lineage>
        <taxon>Eukaryota</taxon>
        <taxon>Viridiplantae</taxon>
        <taxon>Streptophyta</taxon>
        <taxon>Embryophyta</taxon>
        <taxon>Tracheophyta</taxon>
        <taxon>Spermatophyta</taxon>
        <taxon>Magnoliopsida</taxon>
        <taxon>eudicotyledons</taxon>
        <taxon>Gunneridae</taxon>
        <taxon>Pentapetalae</taxon>
        <taxon>rosids</taxon>
        <taxon>malvids</taxon>
        <taxon>Malvales</taxon>
        <taxon>Malvaceae</taxon>
        <taxon>Malvoideae</taxon>
        <taxon>Gossypium</taxon>
    </lineage>
</organism>
<evidence type="ECO:0000313" key="1">
    <source>
        <dbReference type="EMBL" id="KAB2011974.1"/>
    </source>
</evidence>
<dbReference type="OrthoDB" id="1298236at2759"/>
<protein>
    <recommendedName>
        <fullName evidence="3">Copia protein</fullName>
    </recommendedName>
</protein>
<dbReference type="EMBL" id="CM018223">
    <property type="protein sequence ID" value="KAB2011974.1"/>
    <property type="molecule type" value="Genomic_DNA"/>
</dbReference>
<evidence type="ECO:0008006" key="3">
    <source>
        <dbReference type="Google" id="ProtNLM"/>
    </source>
</evidence>
<dbReference type="Proteomes" id="UP000327439">
    <property type="component" value="Chromosome D09"/>
</dbReference>
<proteinExistence type="predicted"/>
<keyword evidence="2" id="KW-1185">Reference proteome</keyword>